<name>A0AAD2Q4Y1_9AGAR</name>
<accession>A0AAD2Q4Y1</accession>
<evidence type="ECO:0000256" key="7">
    <source>
        <dbReference type="PROSITE-ProRule" id="PRU10141"/>
    </source>
</evidence>
<dbReference type="GO" id="GO:0004674">
    <property type="term" value="F:protein serine/threonine kinase activity"/>
    <property type="evidence" value="ECO:0007669"/>
    <property type="project" value="UniProtKB-KW"/>
</dbReference>
<evidence type="ECO:0000313" key="10">
    <source>
        <dbReference type="EMBL" id="CAK5276653.1"/>
    </source>
</evidence>
<reference evidence="10" key="1">
    <citation type="submission" date="2023-11" db="EMBL/GenBank/DDBJ databases">
        <authorList>
            <person name="De Vega J J."/>
            <person name="De Vega J J."/>
        </authorList>
    </citation>
    <scope>NUCLEOTIDE SEQUENCE</scope>
</reference>
<dbReference type="CDD" id="cd12148">
    <property type="entry name" value="fungal_TF_MHR"/>
    <property type="match status" value="1"/>
</dbReference>
<dbReference type="SMART" id="SM00220">
    <property type="entry name" value="S_TKc"/>
    <property type="match status" value="1"/>
</dbReference>
<dbReference type="GO" id="GO:0004712">
    <property type="term" value="F:protein serine/threonine/tyrosine kinase activity"/>
    <property type="evidence" value="ECO:0007669"/>
    <property type="project" value="UniProtKB-ARBA"/>
</dbReference>
<dbReference type="PANTHER" id="PTHR47448">
    <property type="entry name" value="DUAL SPECIFICITY MITOGEN-ACTIVATED PROTEIN KINASE KINASE DSOR1-LIKE PROTEIN"/>
    <property type="match status" value="1"/>
</dbReference>
<feature type="region of interest" description="Disordered" evidence="8">
    <location>
        <begin position="21"/>
        <end position="66"/>
    </location>
</feature>
<dbReference type="EMBL" id="CAVNYO010000411">
    <property type="protein sequence ID" value="CAK5276653.1"/>
    <property type="molecule type" value="Genomic_DNA"/>
</dbReference>
<feature type="region of interest" description="Disordered" evidence="8">
    <location>
        <begin position="292"/>
        <end position="335"/>
    </location>
</feature>
<evidence type="ECO:0000313" key="11">
    <source>
        <dbReference type="Proteomes" id="UP001295794"/>
    </source>
</evidence>
<feature type="binding site" evidence="7">
    <location>
        <position position="120"/>
    </location>
    <ligand>
        <name>ATP</name>
        <dbReference type="ChEBI" id="CHEBI:30616"/>
    </ligand>
</feature>
<evidence type="ECO:0000259" key="9">
    <source>
        <dbReference type="PROSITE" id="PS50011"/>
    </source>
</evidence>
<evidence type="ECO:0000256" key="5">
    <source>
        <dbReference type="ARBA" id="ARBA00022840"/>
    </source>
</evidence>
<dbReference type="Proteomes" id="UP001295794">
    <property type="component" value="Unassembled WGS sequence"/>
</dbReference>
<dbReference type="PROSITE" id="PS00108">
    <property type="entry name" value="PROTEIN_KINASE_ST"/>
    <property type="match status" value="1"/>
</dbReference>
<keyword evidence="5 7" id="KW-0067">ATP-binding</keyword>
<dbReference type="Gene3D" id="3.30.200.20">
    <property type="entry name" value="Phosphorylase Kinase, domain 1"/>
    <property type="match status" value="1"/>
</dbReference>
<proteinExistence type="inferred from homology"/>
<evidence type="ECO:0000256" key="8">
    <source>
        <dbReference type="SAM" id="MobiDB-lite"/>
    </source>
</evidence>
<keyword evidence="1" id="KW-0723">Serine/threonine-protein kinase</keyword>
<evidence type="ECO:0000256" key="6">
    <source>
        <dbReference type="ARBA" id="ARBA00038035"/>
    </source>
</evidence>
<feature type="domain" description="Protein kinase" evidence="9">
    <location>
        <begin position="91"/>
        <end position="398"/>
    </location>
</feature>
<comment type="caution">
    <text evidence="10">The sequence shown here is derived from an EMBL/GenBank/DDBJ whole genome shotgun (WGS) entry which is preliminary data.</text>
</comment>
<dbReference type="PANTHER" id="PTHR47448:SF1">
    <property type="entry name" value="SERINE_THREONINE-PROTEIN KINASE STE7 HOMOLOG"/>
    <property type="match status" value="1"/>
</dbReference>
<dbReference type="InterPro" id="IPR000719">
    <property type="entry name" value="Prot_kinase_dom"/>
</dbReference>
<dbReference type="Gene3D" id="1.10.510.10">
    <property type="entry name" value="Transferase(Phosphotransferase) domain 1"/>
    <property type="match status" value="1"/>
</dbReference>
<evidence type="ECO:0000256" key="2">
    <source>
        <dbReference type="ARBA" id="ARBA00022679"/>
    </source>
</evidence>
<keyword evidence="3 7" id="KW-0547">Nucleotide-binding</keyword>
<dbReference type="InterPro" id="IPR050915">
    <property type="entry name" value="MAP_kinase_kinase"/>
</dbReference>
<dbReference type="Pfam" id="PF00069">
    <property type="entry name" value="Pkinase"/>
    <property type="match status" value="1"/>
</dbReference>
<dbReference type="SUPFAM" id="SSF56112">
    <property type="entry name" value="Protein kinase-like (PK-like)"/>
    <property type="match status" value="1"/>
</dbReference>
<dbReference type="InterPro" id="IPR011009">
    <property type="entry name" value="Kinase-like_dom_sf"/>
</dbReference>
<evidence type="ECO:0000256" key="1">
    <source>
        <dbReference type="ARBA" id="ARBA00022527"/>
    </source>
</evidence>
<dbReference type="PROSITE" id="PS50011">
    <property type="entry name" value="PROTEIN_KINASE_DOM"/>
    <property type="match status" value="1"/>
</dbReference>
<dbReference type="InterPro" id="IPR017441">
    <property type="entry name" value="Protein_kinase_ATP_BS"/>
</dbReference>
<keyword evidence="11" id="KW-1185">Reference proteome</keyword>
<dbReference type="AlphaFoldDB" id="A0AAD2Q4Y1"/>
<dbReference type="PROSITE" id="PS00107">
    <property type="entry name" value="PROTEIN_KINASE_ATP"/>
    <property type="match status" value="1"/>
</dbReference>
<dbReference type="FunFam" id="3.30.200.20:FF:000040">
    <property type="entry name" value="Dual specificity mitogen-activated protein kinase kinase"/>
    <property type="match status" value="1"/>
</dbReference>
<comment type="similarity">
    <text evidence="6">Belongs to the protein kinase superfamily. STE Ser/Thr protein kinase family. MAP kinase kinase subfamily.</text>
</comment>
<feature type="compositionally biased region" description="Low complexity" evidence="8">
    <location>
        <begin position="30"/>
        <end position="54"/>
    </location>
</feature>
<dbReference type="GO" id="GO:0000165">
    <property type="term" value="P:MAPK cascade"/>
    <property type="evidence" value="ECO:0007669"/>
    <property type="project" value="UniProtKB-ARBA"/>
</dbReference>
<organism evidence="10 11">
    <name type="scientific">Mycena citricolor</name>
    <dbReference type="NCBI Taxonomy" id="2018698"/>
    <lineage>
        <taxon>Eukaryota</taxon>
        <taxon>Fungi</taxon>
        <taxon>Dikarya</taxon>
        <taxon>Basidiomycota</taxon>
        <taxon>Agaricomycotina</taxon>
        <taxon>Agaricomycetes</taxon>
        <taxon>Agaricomycetidae</taxon>
        <taxon>Agaricales</taxon>
        <taxon>Marasmiineae</taxon>
        <taxon>Mycenaceae</taxon>
        <taxon>Mycena</taxon>
    </lineage>
</organism>
<evidence type="ECO:0000256" key="3">
    <source>
        <dbReference type="ARBA" id="ARBA00022741"/>
    </source>
</evidence>
<keyword evidence="2" id="KW-0808">Transferase</keyword>
<protein>
    <recommendedName>
        <fullName evidence="9">Protein kinase domain-containing protein</fullName>
    </recommendedName>
</protein>
<dbReference type="GO" id="GO:0005524">
    <property type="term" value="F:ATP binding"/>
    <property type="evidence" value="ECO:0007669"/>
    <property type="project" value="UniProtKB-UniRule"/>
</dbReference>
<keyword evidence="4" id="KW-0418">Kinase</keyword>
<sequence>MSSIRKKRNFRGLQLPTAALDCHAHDEPVPARAAPAGPRRGSQLPFGQGPLQGQDPHGGASTQDAKATLTSRLETLAKDSNPGFDVKNDEFTTLQELGSGNGGSVLKVQHVKTGTVMAKKVVLIDAKPAERKKILLELQIMHDCDSPYIVSSYGAYLAEPNICICMEFMDKGSFDGIYKSIGAIDVNVVGKVAVSVLEGLRYLYDVHRIIHRDIKPSNILCNSQGDIKLCDFGVSGELINSIANTFVGTSIYMSPERIQGAVYSVKSDIWSLGITLLELIVGQFPFSGSFSDTEDDDMDIDRPEPPPPPKSNHRDSLQIPMSASRRRRRSKGVSLHGGGMMLSIIELMHQIVNEPSPTLPRGKYGSAAEDFIDACLEKDIESRKTPAQLFEFDQRATLAPNNRAAASGTAFSFFSLSLPHAKECDAWHPGLLRPGDHGYEAGARNSMPLFLYALALVVDGFDAHRIIHSASSDLNFHLNAMRERIRELEEAIATCIKDYRDTTDSVGSALNPLLRKDVSLDQQADAKSISPPKSDTAELADSFGAMALSDAGTHRYFGPTAGTAVSSIDILRIVDSDLICLEALLSAQGTAGGDRGEYTYSFAEVMNAFPLTNLPVPTWNKTASMGILLAQLPDEPRAWALFDIYCAAASWYGRPIMPDELRELVTMVYSPDTNFHGLSPHALAMVFLAFASATLADLALPAYSVQADAYFDLGRAAMTLLDVSVSRELYTIQALLMVGLYYGTGSPRYSLDASVTAVSMAACLAQAVTAPLALAFTRTVAPSYDEILELDKRLRHFIEKAPFPHYEMSGGSASYLGYIRAHMIPRLSHNLIIYIHRSSFVKAIKHNPTNPLDSPYAASFLAAYRGADSMIKADMRFLEAYPEYIHRWWPFWKAVTNSAFILASVAAKCPKHLLAPVALADLLTTVELIERASKHCVVVTGALTVLHRLRNKAAVAFAAANDIPVPVLADVDLNDLADDTDFELIGGSRTMVDSATLPKRQIQSTADLSRASSPTQAQIMWEPPISPVTQQRLWDWEWEQALSGTIVDPLRVDGHLASGLYPDSTLGAAETAQEVKLGYAWENLDAYMIALTRQ</sequence>
<evidence type="ECO:0000256" key="4">
    <source>
        <dbReference type="ARBA" id="ARBA00022777"/>
    </source>
</evidence>
<dbReference type="InterPro" id="IPR008271">
    <property type="entry name" value="Ser/Thr_kinase_AS"/>
</dbReference>
<gene>
    <name evidence="10" type="ORF">MYCIT1_LOCUS25089</name>
</gene>